<keyword evidence="15" id="KW-1185">Reference proteome</keyword>
<name>A0A165Z796_DAUCS</name>
<evidence type="ECO:0000256" key="1">
    <source>
        <dbReference type="ARBA" id="ARBA00004127"/>
    </source>
</evidence>
<dbReference type="GO" id="GO:0005886">
    <property type="term" value="C:plasma membrane"/>
    <property type="evidence" value="ECO:0007669"/>
    <property type="project" value="UniProtKB-SubCell"/>
</dbReference>
<dbReference type="CDD" id="cd09323">
    <property type="entry name" value="TDT_SLAC1_like"/>
    <property type="match status" value="1"/>
</dbReference>
<evidence type="ECO:0000256" key="4">
    <source>
        <dbReference type="ARBA" id="ARBA00011233"/>
    </source>
</evidence>
<evidence type="ECO:0000256" key="10">
    <source>
        <dbReference type="ARBA" id="ARBA00023136"/>
    </source>
</evidence>
<organism evidence="13">
    <name type="scientific">Daucus carota subsp. sativus</name>
    <name type="common">Carrot</name>
    <dbReference type="NCBI Taxonomy" id="79200"/>
    <lineage>
        <taxon>Eukaryota</taxon>
        <taxon>Viridiplantae</taxon>
        <taxon>Streptophyta</taxon>
        <taxon>Embryophyta</taxon>
        <taxon>Tracheophyta</taxon>
        <taxon>Spermatophyta</taxon>
        <taxon>Magnoliopsida</taxon>
        <taxon>eudicotyledons</taxon>
        <taxon>Gunneridae</taxon>
        <taxon>Pentapetalae</taxon>
        <taxon>asterids</taxon>
        <taxon>campanulids</taxon>
        <taxon>Apiales</taxon>
        <taxon>Apiaceae</taxon>
        <taxon>Apioideae</taxon>
        <taxon>Scandiceae</taxon>
        <taxon>Daucinae</taxon>
        <taxon>Daucus</taxon>
        <taxon>Daucus sect. Daucus</taxon>
    </lineage>
</organism>
<dbReference type="InterPro" id="IPR030183">
    <property type="entry name" value="SLAC/SLAH"/>
</dbReference>
<feature type="transmembrane region" description="Helical" evidence="12">
    <location>
        <begin position="303"/>
        <end position="325"/>
    </location>
</feature>
<keyword evidence="8 12" id="KW-1133">Transmembrane helix</keyword>
<evidence type="ECO:0000256" key="3">
    <source>
        <dbReference type="ARBA" id="ARBA00007808"/>
    </source>
</evidence>
<evidence type="ECO:0000256" key="2">
    <source>
        <dbReference type="ARBA" id="ARBA00004236"/>
    </source>
</evidence>
<feature type="transmembrane region" description="Helical" evidence="12">
    <location>
        <begin position="210"/>
        <end position="233"/>
    </location>
</feature>
<dbReference type="AlphaFoldDB" id="A0A165Z796"/>
<reference evidence="14" key="2">
    <citation type="submission" date="2022-03" db="EMBL/GenBank/DDBJ databases">
        <title>Draft title - Genomic analysis of global carrot germplasm unveils the trajectory of domestication and the origin of high carotenoid orange carrot.</title>
        <authorList>
            <person name="Iorizzo M."/>
            <person name="Ellison S."/>
            <person name="Senalik D."/>
            <person name="Macko-Podgorni A."/>
            <person name="Grzebelus D."/>
            <person name="Bostan H."/>
            <person name="Rolling W."/>
            <person name="Curaba J."/>
            <person name="Simon P."/>
        </authorList>
    </citation>
    <scope>NUCLEOTIDE SEQUENCE</scope>
    <source>
        <tissue evidence="14">Leaf</tissue>
    </source>
</reference>
<comment type="subunit">
    <text evidence="4">Homotrimer.</text>
</comment>
<protein>
    <recommendedName>
        <fullName evidence="16">C4-dicarboxylate transporter/malic acid transport protein</fullName>
    </recommendedName>
</protein>
<feature type="transmembrane region" description="Helical" evidence="12">
    <location>
        <begin position="245"/>
        <end position="267"/>
    </location>
</feature>
<accession>A0A165Z796</accession>
<evidence type="ECO:0000256" key="6">
    <source>
        <dbReference type="ARBA" id="ARBA00022475"/>
    </source>
</evidence>
<sequence length="394" mass="44290">MHVMESQPNIQLVITESPTVPANIQASINPKTIFSSMLPILTKFHAGYFRITLSICGQALLWKNLSEPPTDAHIYRRMLNMLPSAAFVLLWSLALLTLVSFSILYILKCFYFFDSVNSEFLNHVGVNYLFAPWISWLLLLQTVPFFAPNTTYYLLLWWVFVVPIVALDVKIYGQWFTEGKQFLSTVANPASQLSVIGNLVGARAAAEMGWTESAICIFSLGMVHYLVLFVTLYQRLAGSDGLPAMLRPVFFLFIAAPSMASLTWISIAGKFDYFSKMLFFLSLFLFVSLICRPNLFKKSMRKFSVAWWAYSFPITILALSSAEYAHEVKSFIAYMLMIILSASSVLVILVLMVFSAINADMVFRPRDDLIPTTSSSSNESLNLGLQSSISVDGY</sequence>
<dbReference type="FunFam" id="1.50.10.150:FF:000003">
    <property type="entry name" value="S-type anion channel SLAH1"/>
    <property type="match status" value="1"/>
</dbReference>
<evidence type="ECO:0000256" key="11">
    <source>
        <dbReference type="ARBA" id="ARBA00054248"/>
    </source>
</evidence>
<dbReference type="EMBL" id="LNRQ01000004">
    <property type="protein sequence ID" value="KZM99698.1"/>
    <property type="molecule type" value="Genomic_DNA"/>
</dbReference>
<evidence type="ECO:0000256" key="7">
    <source>
        <dbReference type="ARBA" id="ARBA00022692"/>
    </source>
</evidence>
<keyword evidence="9" id="KW-0406">Ion transport</keyword>
<keyword evidence="5" id="KW-0813">Transport</keyword>
<feature type="transmembrane region" description="Helical" evidence="12">
    <location>
        <begin position="273"/>
        <end position="291"/>
    </location>
</feature>
<comment type="similarity">
    <text evidence="3">Belongs to the SLAC1 S-type anion channel family.</text>
</comment>
<dbReference type="InterPro" id="IPR038665">
    <property type="entry name" value="Voltage-dep_anion_channel_sf"/>
</dbReference>
<feature type="transmembrane region" description="Helical" evidence="12">
    <location>
        <begin position="85"/>
        <end position="107"/>
    </location>
</feature>
<comment type="function">
    <text evidence="11">Slow, weak voltage-dependent S-type anion efflux channel involved in maintenance of anion homeostasis.</text>
</comment>
<evidence type="ECO:0008006" key="16">
    <source>
        <dbReference type="Google" id="ProtNLM"/>
    </source>
</evidence>
<dbReference type="Gene3D" id="1.50.10.150">
    <property type="entry name" value="Voltage-dependent anion channel"/>
    <property type="match status" value="1"/>
</dbReference>
<dbReference type="Pfam" id="PF03595">
    <property type="entry name" value="SLAC1"/>
    <property type="match status" value="1"/>
</dbReference>
<dbReference type="EMBL" id="CP093346">
    <property type="protein sequence ID" value="WOG98817.1"/>
    <property type="molecule type" value="Genomic_DNA"/>
</dbReference>
<evidence type="ECO:0000256" key="9">
    <source>
        <dbReference type="ARBA" id="ARBA00023065"/>
    </source>
</evidence>
<dbReference type="PANTHER" id="PTHR31269">
    <property type="entry name" value="S-TYPE ANION CHANNEL SLAH3"/>
    <property type="match status" value="1"/>
</dbReference>
<keyword evidence="6" id="KW-1003">Cell membrane</keyword>
<evidence type="ECO:0000313" key="15">
    <source>
        <dbReference type="Proteomes" id="UP000077755"/>
    </source>
</evidence>
<dbReference type="OrthoDB" id="1867618at2759"/>
<dbReference type="InterPro" id="IPR004695">
    <property type="entry name" value="SLAC1/Mae1/Ssu1/TehA"/>
</dbReference>
<gene>
    <name evidence="13" type="ORF">DCAR_012940</name>
    <name evidence="14" type="ORF">DCAR_0418162</name>
</gene>
<proteinExistence type="inferred from homology"/>
<reference evidence="13" key="1">
    <citation type="journal article" date="2016" name="Nat. Genet.">
        <title>A high-quality carrot genome assembly provides new insights into carotenoid accumulation and asterid genome evolution.</title>
        <authorList>
            <person name="Iorizzo M."/>
            <person name="Ellison S."/>
            <person name="Senalik D."/>
            <person name="Zeng P."/>
            <person name="Satapoomin P."/>
            <person name="Huang J."/>
            <person name="Bowman M."/>
            <person name="Iovene M."/>
            <person name="Sanseverino W."/>
            <person name="Cavagnaro P."/>
            <person name="Yildiz M."/>
            <person name="Macko-Podgorni A."/>
            <person name="Moranska E."/>
            <person name="Grzebelus E."/>
            <person name="Grzebelus D."/>
            <person name="Ashrafi H."/>
            <person name="Zheng Z."/>
            <person name="Cheng S."/>
            <person name="Spooner D."/>
            <person name="Van Deynze A."/>
            <person name="Simon P."/>
        </authorList>
    </citation>
    <scope>NUCLEOTIDE SEQUENCE [LARGE SCALE GENOMIC DNA]</scope>
    <source>
        <tissue evidence="13">Leaf</tissue>
    </source>
</reference>
<dbReference type="GO" id="GO:0008308">
    <property type="term" value="F:voltage-gated monoatomic anion channel activity"/>
    <property type="evidence" value="ECO:0007669"/>
    <property type="project" value="InterPro"/>
</dbReference>
<evidence type="ECO:0000313" key="14">
    <source>
        <dbReference type="EMBL" id="WOG98817.1"/>
    </source>
</evidence>
<evidence type="ECO:0000256" key="5">
    <source>
        <dbReference type="ARBA" id="ARBA00022448"/>
    </source>
</evidence>
<keyword evidence="10 12" id="KW-0472">Membrane</keyword>
<feature type="transmembrane region" description="Helical" evidence="12">
    <location>
        <begin position="127"/>
        <end position="147"/>
    </location>
</feature>
<comment type="subcellular location">
    <subcellularLocation>
        <location evidence="2">Cell membrane</location>
    </subcellularLocation>
    <subcellularLocation>
        <location evidence="1">Endomembrane system</location>
        <topology evidence="1">Multi-pass membrane protein</topology>
    </subcellularLocation>
</comment>
<evidence type="ECO:0000256" key="8">
    <source>
        <dbReference type="ARBA" id="ARBA00022989"/>
    </source>
</evidence>
<feature type="transmembrane region" description="Helical" evidence="12">
    <location>
        <begin position="154"/>
        <end position="173"/>
    </location>
</feature>
<dbReference type="PANTHER" id="PTHR31269:SF22">
    <property type="entry name" value="OS01G0247700 PROTEIN"/>
    <property type="match status" value="1"/>
</dbReference>
<dbReference type="GO" id="GO:0012505">
    <property type="term" value="C:endomembrane system"/>
    <property type="evidence" value="ECO:0007669"/>
    <property type="project" value="UniProtKB-SubCell"/>
</dbReference>
<evidence type="ECO:0000256" key="12">
    <source>
        <dbReference type="SAM" id="Phobius"/>
    </source>
</evidence>
<dbReference type="Proteomes" id="UP000077755">
    <property type="component" value="Chromosome 4"/>
</dbReference>
<dbReference type="GO" id="GO:0006873">
    <property type="term" value="P:intracellular monoatomic ion homeostasis"/>
    <property type="evidence" value="ECO:0007669"/>
    <property type="project" value="InterPro"/>
</dbReference>
<evidence type="ECO:0000313" key="13">
    <source>
        <dbReference type="EMBL" id="KZM99698.1"/>
    </source>
</evidence>
<dbReference type="Gramene" id="KZM99698">
    <property type="protein sequence ID" value="KZM99698"/>
    <property type="gene ID" value="DCAR_012940"/>
</dbReference>
<keyword evidence="7 12" id="KW-0812">Transmembrane</keyword>
<feature type="transmembrane region" description="Helical" evidence="12">
    <location>
        <begin position="331"/>
        <end position="357"/>
    </location>
</feature>
<dbReference type="OMA" id="HTELQFV"/>
<dbReference type="KEGG" id="dcr:108217527"/>